<dbReference type="InterPro" id="IPR027417">
    <property type="entry name" value="P-loop_NTPase"/>
</dbReference>
<dbReference type="AlphaFoldDB" id="A0A0M7AUG6"/>
<gene>
    <name evidence="1" type="ORF">LA5096_04510</name>
</gene>
<dbReference type="PANTHER" id="PTHR37816:SF3">
    <property type="entry name" value="MODULATES DNA TOPOLOGY"/>
    <property type="match status" value="1"/>
</dbReference>
<dbReference type="GeneID" id="97671799"/>
<dbReference type="RefSeq" id="WP_055118432.1">
    <property type="nucleotide sequence ID" value="NZ_CXWA01000008.1"/>
</dbReference>
<reference evidence="2" key="1">
    <citation type="submission" date="2015-07" db="EMBL/GenBank/DDBJ databases">
        <authorList>
            <person name="Rodrigo-Torres Lidia"/>
            <person name="Arahal R.David."/>
        </authorList>
    </citation>
    <scope>NUCLEOTIDE SEQUENCE [LARGE SCALE GENOMIC DNA]</scope>
    <source>
        <strain evidence="2">CECT 5096</strain>
    </source>
</reference>
<name>A0A0M7AUG6_9HYPH</name>
<dbReference type="STRING" id="311410.LA5095_04193"/>
<proteinExistence type="predicted"/>
<sequence>MKRVMIVGGPGSGKSMLARLLGKQSGLPVYHMDKIHYRAGWLERTREEKDLLTHEVHMKDSWIFEGGHSNTFEERVSRADTFVWLDIPVALRIFRVLKRSLRYYGQSRPDLAEGCPERFNLQTIEFLHFIWRTRRSARARLMKIYENPPQHLRVVRIRTKSEFAAFLQAPTGQTC</sequence>
<dbReference type="InterPro" id="IPR052922">
    <property type="entry name" value="Cytidylate_Kinase-2"/>
</dbReference>
<keyword evidence="2" id="KW-1185">Reference proteome</keyword>
<evidence type="ECO:0000313" key="1">
    <source>
        <dbReference type="EMBL" id="CTQ75731.1"/>
    </source>
</evidence>
<organism evidence="1 2">
    <name type="scientific">Roseibium album</name>
    <dbReference type="NCBI Taxonomy" id="311410"/>
    <lineage>
        <taxon>Bacteria</taxon>
        <taxon>Pseudomonadati</taxon>
        <taxon>Pseudomonadota</taxon>
        <taxon>Alphaproteobacteria</taxon>
        <taxon>Hyphomicrobiales</taxon>
        <taxon>Stappiaceae</taxon>
        <taxon>Roseibium</taxon>
    </lineage>
</organism>
<dbReference type="PANTHER" id="PTHR37816">
    <property type="entry name" value="YALI0E33011P"/>
    <property type="match status" value="1"/>
</dbReference>
<dbReference type="Proteomes" id="UP000049983">
    <property type="component" value="Unassembled WGS sequence"/>
</dbReference>
<dbReference type="Gene3D" id="3.40.50.300">
    <property type="entry name" value="P-loop containing nucleotide triphosphate hydrolases"/>
    <property type="match status" value="1"/>
</dbReference>
<dbReference type="OrthoDB" id="7210594at2"/>
<dbReference type="EMBL" id="CXWC01000012">
    <property type="protein sequence ID" value="CTQ75731.1"/>
    <property type="molecule type" value="Genomic_DNA"/>
</dbReference>
<accession>A0A0M7AUG6</accession>
<dbReference type="SUPFAM" id="SSF52540">
    <property type="entry name" value="P-loop containing nucleoside triphosphate hydrolases"/>
    <property type="match status" value="1"/>
</dbReference>
<protein>
    <submittedName>
        <fullName evidence="1">Topology modulation protein</fullName>
    </submittedName>
</protein>
<evidence type="ECO:0000313" key="2">
    <source>
        <dbReference type="Proteomes" id="UP000049983"/>
    </source>
</evidence>